<dbReference type="RefSeq" id="WP_306299790.1">
    <property type="nucleotide sequence ID" value="NZ_NBTZ01000038.1"/>
</dbReference>
<name>A0A242MXV0_CABSO</name>
<reference evidence="1 2" key="1">
    <citation type="submission" date="2017-03" db="EMBL/GenBank/DDBJ databases">
        <title>Genome analysis of strain PAMC 26577.</title>
        <authorList>
            <person name="Oh H.-M."/>
            <person name="Yang J.-A."/>
        </authorList>
    </citation>
    <scope>NUCLEOTIDE SEQUENCE [LARGE SCALE GENOMIC DNA]</scope>
    <source>
        <strain evidence="1 2">PAMC 26577</strain>
    </source>
</reference>
<organism evidence="1 2">
    <name type="scientific">Caballeronia sordidicola</name>
    <name type="common">Burkholderia sordidicola</name>
    <dbReference type="NCBI Taxonomy" id="196367"/>
    <lineage>
        <taxon>Bacteria</taxon>
        <taxon>Pseudomonadati</taxon>
        <taxon>Pseudomonadota</taxon>
        <taxon>Betaproteobacteria</taxon>
        <taxon>Burkholderiales</taxon>
        <taxon>Burkholderiaceae</taxon>
        <taxon>Caballeronia</taxon>
    </lineage>
</organism>
<dbReference type="AlphaFoldDB" id="A0A242MXV0"/>
<gene>
    <name evidence="1" type="ORF">PAMC26577_11285</name>
</gene>
<evidence type="ECO:0000313" key="1">
    <source>
        <dbReference type="EMBL" id="OTP76259.1"/>
    </source>
</evidence>
<proteinExistence type="predicted"/>
<dbReference type="Proteomes" id="UP000195221">
    <property type="component" value="Unassembled WGS sequence"/>
</dbReference>
<dbReference type="EMBL" id="NBTZ01000038">
    <property type="protein sequence ID" value="OTP76259.1"/>
    <property type="molecule type" value="Genomic_DNA"/>
</dbReference>
<sequence length="207" mass="22933">MLHTFLSNNRNDLIARCRAKVASRPARDASEQQLENGVPLFLDQLITKLKIEQTDSPLESRLVSGPADGNQAFSAIGGSAASNGHELLKLGFTVDQVVHDYGDLCQAITDLAQERDAPFSIDEFRTLNRCLDNAIADAVTEFSYRRDFIVAGQHAAERPKDMGRSSTNSGISFTRLRSHLPRQKPEAFRSLVQLAPYWNGAYRALDV</sequence>
<comment type="caution">
    <text evidence="1">The sequence shown here is derived from an EMBL/GenBank/DDBJ whole genome shotgun (WGS) entry which is preliminary data.</text>
</comment>
<accession>A0A242MXV0</accession>
<protein>
    <submittedName>
        <fullName evidence="1">Two-component hybrid sensor and regulator</fullName>
    </submittedName>
</protein>
<evidence type="ECO:0000313" key="2">
    <source>
        <dbReference type="Proteomes" id="UP000195221"/>
    </source>
</evidence>